<accession>A0ABY4X5R9</accession>
<feature type="signal peptide" evidence="1">
    <location>
        <begin position="1"/>
        <end position="27"/>
    </location>
</feature>
<keyword evidence="1" id="KW-0732">Signal</keyword>
<feature type="chain" id="PRO_5045150040" evidence="1">
    <location>
        <begin position="28"/>
        <end position="225"/>
    </location>
</feature>
<evidence type="ECO:0000256" key="1">
    <source>
        <dbReference type="SAM" id="SignalP"/>
    </source>
</evidence>
<reference evidence="2" key="1">
    <citation type="journal article" date="2022" name="Toxins">
        <title>Genomic Analysis of Sphingopyxis sp. USTB-05 for Biodegrading Cyanobacterial Hepatotoxins.</title>
        <authorList>
            <person name="Liu C."/>
            <person name="Xu Q."/>
            <person name="Zhao Z."/>
            <person name="Zhang H."/>
            <person name="Liu X."/>
            <person name="Yin C."/>
            <person name="Liu Y."/>
            <person name="Yan H."/>
        </authorList>
    </citation>
    <scope>NUCLEOTIDE SEQUENCE</scope>
    <source>
        <strain evidence="2">NBD5</strain>
    </source>
</reference>
<dbReference type="Proteomes" id="UP001056937">
    <property type="component" value="Chromosome 1"/>
</dbReference>
<gene>
    <name evidence="2" type="ORF">LHA26_13225</name>
</gene>
<organism evidence="2 3">
    <name type="scientific">Sphingomonas morindae</name>
    <dbReference type="NCBI Taxonomy" id="1541170"/>
    <lineage>
        <taxon>Bacteria</taxon>
        <taxon>Pseudomonadati</taxon>
        <taxon>Pseudomonadota</taxon>
        <taxon>Alphaproteobacteria</taxon>
        <taxon>Sphingomonadales</taxon>
        <taxon>Sphingomonadaceae</taxon>
        <taxon>Sphingomonas</taxon>
    </lineage>
</organism>
<evidence type="ECO:0000313" key="2">
    <source>
        <dbReference type="EMBL" id="USI72248.1"/>
    </source>
</evidence>
<dbReference type="RefSeq" id="WP_252166057.1">
    <property type="nucleotide sequence ID" value="NZ_CP084930.1"/>
</dbReference>
<evidence type="ECO:0000313" key="3">
    <source>
        <dbReference type="Proteomes" id="UP001056937"/>
    </source>
</evidence>
<keyword evidence="3" id="KW-1185">Reference proteome</keyword>
<dbReference type="EMBL" id="CP084930">
    <property type="protein sequence ID" value="USI72248.1"/>
    <property type="molecule type" value="Genomic_DNA"/>
</dbReference>
<protein>
    <submittedName>
        <fullName evidence="2">Uncharacterized protein</fullName>
    </submittedName>
</protein>
<proteinExistence type="predicted"/>
<sequence length="225" mass="24235">MTMTGALGRQLLVLASLGLAAATPAAAQLFWHSPDFRGAPVTGDEPQVVIPLPGATDAEKRANIVWTLRAGLNVAALQCQFAPSLMTVNNYNGMLSHHAKELTEDYKLLGGYFKRMAPKGTSAAAIGAAFDQYTTRTYNSFSTLNAQLGFCQTASNIGEQAILTPKKKLADVARLRLREFRNSLTPVGDLILQQGQPQLQAAAVPDFPPDCYDKKGQLKKKCLKG</sequence>
<name>A0ABY4X5R9_9SPHN</name>